<sequence>MATITETIPAPAVVESTLNFYAPPEDGSIPYNIVYDVPEGTPTRNYEVLRQKVQINDVRGREEEFTLDRNGFQFERRYHAFNDWANAERIEKEYYPGVINAIKSVTGASKVVIFDNTIRSKDGYRNPVMSVHVDQTPRSAEERVRVHCPDEADVLLTKRFQIINYWKPLTGPVEEFPLALGDAHDMSEGDIVSVEHRYRERTGATGAVKHNPNQKYYYLSGMNTDEEVFIKCYDSLEGVAKRTPHSAFEDPTSKPNALPRESIEVRTLVFYD</sequence>
<dbReference type="InterPro" id="IPR044053">
    <property type="entry name" value="AsaB-like"/>
</dbReference>
<gene>
    <name evidence="2" type="ORF">LIPSTDRAFT_1197</name>
</gene>
<accession>A0A1E3QDR8</accession>
<evidence type="ECO:0000313" key="3">
    <source>
        <dbReference type="Proteomes" id="UP000094385"/>
    </source>
</evidence>
<evidence type="ECO:0008006" key="4">
    <source>
        <dbReference type="Google" id="ProtNLM"/>
    </source>
</evidence>
<dbReference type="PANTHER" id="PTHR34598:SF1">
    <property type="entry name" value="PUTATIVE (AFU_ORTHOLOGUE AFUA_3G13140)-RELATED"/>
    <property type="match status" value="1"/>
</dbReference>
<keyword evidence="3" id="KW-1185">Reference proteome</keyword>
<dbReference type="NCBIfam" id="NF041278">
    <property type="entry name" value="CmcJ_NvfI_EfuI"/>
    <property type="match status" value="1"/>
</dbReference>
<dbReference type="STRING" id="675824.A0A1E3QDR8"/>
<evidence type="ECO:0000313" key="2">
    <source>
        <dbReference type="EMBL" id="ODQ75770.1"/>
    </source>
</evidence>
<dbReference type="PANTHER" id="PTHR34598">
    <property type="entry name" value="BLL6449 PROTEIN"/>
    <property type="match status" value="1"/>
</dbReference>
<dbReference type="AlphaFoldDB" id="A0A1E3QDR8"/>
<name>A0A1E3QDR8_LIPST</name>
<dbReference type="EMBL" id="KV454290">
    <property type="protein sequence ID" value="ODQ75770.1"/>
    <property type="molecule type" value="Genomic_DNA"/>
</dbReference>
<comment type="similarity">
    <text evidence="1">Belongs to the asaB hydroxylase/desaturase family.</text>
</comment>
<dbReference type="OrthoDB" id="412788at2759"/>
<proteinExistence type="inferred from homology"/>
<reference evidence="2 3" key="1">
    <citation type="journal article" date="2016" name="Proc. Natl. Acad. Sci. U.S.A.">
        <title>Comparative genomics of biotechnologically important yeasts.</title>
        <authorList>
            <person name="Riley R."/>
            <person name="Haridas S."/>
            <person name="Wolfe K.H."/>
            <person name="Lopes M.R."/>
            <person name="Hittinger C.T."/>
            <person name="Goeker M."/>
            <person name="Salamov A.A."/>
            <person name="Wisecaver J.H."/>
            <person name="Long T.M."/>
            <person name="Calvey C.H."/>
            <person name="Aerts A.L."/>
            <person name="Barry K.W."/>
            <person name="Choi C."/>
            <person name="Clum A."/>
            <person name="Coughlan A.Y."/>
            <person name="Deshpande S."/>
            <person name="Douglass A.P."/>
            <person name="Hanson S.J."/>
            <person name="Klenk H.-P."/>
            <person name="LaButti K.M."/>
            <person name="Lapidus A."/>
            <person name="Lindquist E.A."/>
            <person name="Lipzen A.M."/>
            <person name="Meier-Kolthoff J.P."/>
            <person name="Ohm R.A."/>
            <person name="Otillar R.P."/>
            <person name="Pangilinan J.L."/>
            <person name="Peng Y."/>
            <person name="Rokas A."/>
            <person name="Rosa C.A."/>
            <person name="Scheuner C."/>
            <person name="Sibirny A.A."/>
            <person name="Slot J.C."/>
            <person name="Stielow J.B."/>
            <person name="Sun H."/>
            <person name="Kurtzman C.P."/>
            <person name="Blackwell M."/>
            <person name="Grigoriev I.V."/>
            <person name="Jeffries T.W."/>
        </authorList>
    </citation>
    <scope>NUCLEOTIDE SEQUENCE [LARGE SCALE GENOMIC DNA]</scope>
    <source>
        <strain evidence="2 3">NRRL Y-11557</strain>
    </source>
</reference>
<evidence type="ECO:0000256" key="1">
    <source>
        <dbReference type="ARBA" id="ARBA00023604"/>
    </source>
</evidence>
<protein>
    <recommendedName>
        <fullName evidence="4">Methyltransferase</fullName>
    </recommendedName>
</protein>
<organism evidence="2 3">
    <name type="scientific">Lipomyces starkeyi NRRL Y-11557</name>
    <dbReference type="NCBI Taxonomy" id="675824"/>
    <lineage>
        <taxon>Eukaryota</taxon>
        <taxon>Fungi</taxon>
        <taxon>Dikarya</taxon>
        <taxon>Ascomycota</taxon>
        <taxon>Saccharomycotina</taxon>
        <taxon>Lipomycetes</taxon>
        <taxon>Lipomycetales</taxon>
        <taxon>Lipomycetaceae</taxon>
        <taxon>Lipomyces</taxon>
    </lineage>
</organism>
<dbReference type="GO" id="GO:0016491">
    <property type="term" value="F:oxidoreductase activity"/>
    <property type="evidence" value="ECO:0007669"/>
    <property type="project" value="InterPro"/>
</dbReference>
<dbReference type="Proteomes" id="UP000094385">
    <property type="component" value="Unassembled WGS sequence"/>
</dbReference>